<evidence type="ECO:0000313" key="13">
    <source>
        <dbReference type="EMBL" id="KAI7730422.1"/>
    </source>
</evidence>
<keyword evidence="5 11" id="KW-0479">Metal-binding</keyword>
<evidence type="ECO:0000256" key="7">
    <source>
        <dbReference type="ARBA" id="ARBA00023002"/>
    </source>
</evidence>
<evidence type="ECO:0000256" key="11">
    <source>
        <dbReference type="PIRSR" id="PIRSR602401-1"/>
    </source>
</evidence>
<dbReference type="GO" id="GO:0020037">
    <property type="term" value="F:heme binding"/>
    <property type="evidence" value="ECO:0007669"/>
    <property type="project" value="InterPro"/>
</dbReference>
<gene>
    <name evidence="13" type="ORF">M8C21_025367</name>
</gene>
<comment type="cofactor">
    <cofactor evidence="11">
        <name>heme</name>
        <dbReference type="ChEBI" id="CHEBI:30413"/>
    </cofactor>
</comment>
<name>A0AAD5G6P6_AMBAR</name>
<evidence type="ECO:0000256" key="4">
    <source>
        <dbReference type="ARBA" id="ARBA00022692"/>
    </source>
</evidence>
<feature type="transmembrane region" description="Helical" evidence="12">
    <location>
        <begin position="489"/>
        <end position="511"/>
    </location>
</feature>
<dbReference type="PANTHER" id="PTHR24282:SF269">
    <property type="entry name" value="CYTOCHROME P450, REVERSE TRANSCRIPTASE, RNA-DEPENDENT DNA POLYMERASE-RELATED"/>
    <property type="match status" value="1"/>
</dbReference>
<dbReference type="Pfam" id="PF00067">
    <property type="entry name" value="p450"/>
    <property type="match status" value="2"/>
</dbReference>
<dbReference type="GO" id="GO:0016705">
    <property type="term" value="F:oxidoreductase activity, acting on paired donors, with incorporation or reduction of molecular oxygen"/>
    <property type="evidence" value="ECO:0007669"/>
    <property type="project" value="InterPro"/>
</dbReference>
<reference evidence="13" key="1">
    <citation type="submission" date="2022-06" db="EMBL/GenBank/DDBJ databases">
        <title>Uncovering the hologenomic basis of an extraordinary plant invasion.</title>
        <authorList>
            <person name="Bieker V.C."/>
            <person name="Martin M.D."/>
            <person name="Gilbert T."/>
            <person name="Hodgins K."/>
            <person name="Battlay P."/>
            <person name="Petersen B."/>
            <person name="Wilson J."/>
        </authorList>
    </citation>
    <scope>NUCLEOTIDE SEQUENCE</scope>
    <source>
        <strain evidence="13">AA19_3_7</strain>
        <tissue evidence="13">Leaf</tissue>
    </source>
</reference>
<sequence>MGMENTKLGMAESKEAREIVKRTRGDLIELATMVKEVRSKAMPISHDISSHVLPYEHHIFNQYGKKTYIWFGPKPRVYVTDPELIKEIFSRPDEFQRPQHEPLRDSVIGGLVVLEGRKWAKHRHIINPAFHLESIKSMFSAICLSCSEMIKKWEVLTAESSVAEVDVWPYIDNLAGDVISRAAFSSCYEEAQSIFRIQKEQMDLAMQLLFLFYLPGGRLLPTKANKKFKENRNQLQTLARGIVDKRKKAIETGEASNNDLLGILLESNSKEIKDQGDGMSIEDVIEECKLFYIAGSETTSSLIIWTMVCLSLHQEWQHKARDEILKVFGTQELHFEGLKHLKVVTMILNEVLRLYPPATLVLRATHKETKLGAMMLPSGVNLIIPILRVHHDPEIWGDDVTEFKPERFSEGIASATKGKGSGCFLPFGGGPRICIGQNFAMTEAKVAIAKILQRFSFELSPSYKHSPFAVDNIGLLSFKKKMEAIVGKVVFAIVVAVIVSWGWKILNWAWLKPKKFEKLLREQGYKGNSYRLLKGDVIEFGRMMKEARSMPMSVSHDIIPHVMPFEHYIFNKYGKKSYIWFGPSPRVYVMNPELIKEILSRPNEFQRPQQEPVRDSITGGLLVSEGPKWTKHRRIINPTFHLKSIKGMFSNICLSCNEMVNKWELLVAENGVAEVDVWPYIDNLSGDVISRAAFNSSYKEAQRIFHIQKEQIDLVAQLLYTFYIPGGRLIPTKANKKFNQNRKELQVLAKGIVENRKKAIEMGEDSNNDLLGILLASNSKEIKENGVGLSIEDVIEECKLFYIAGSETTSNLILWTMVCLSLHQEWQNKARQEIIDVFGTQELHFEGLKHLKIVTMILNEVLRLYPTVVKTLRETQKTTKLGNMTIPSGVNIIISIINVHHDPEIWGEDAQEFKPERFSEGIANATKGRLGCFLPFGGGPKICIGQNLAMTEAKATIAKILQRFSFELSPSYKHSPSAVFSLPPQFGAHLILQKI</sequence>
<dbReference type="InterPro" id="IPR050665">
    <property type="entry name" value="Cytochrome_P450_Monooxygen"/>
</dbReference>
<keyword evidence="8 11" id="KW-0408">Iron</keyword>
<dbReference type="FunFam" id="1.10.630.10:FF:000029">
    <property type="entry name" value="Cytochrome P450 734A1"/>
    <property type="match status" value="2"/>
</dbReference>
<dbReference type="InterPro" id="IPR017972">
    <property type="entry name" value="Cyt_P450_CS"/>
</dbReference>
<dbReference type="PRINTS" id="PR00463">
    <property type="entry name" value="EP450I"/>
</dbReference>
<proteinExistence type="inferred from homology"/>
<dbReference type="PROSITE" id="PS00086">
    <property type="entry name" value="CYTOCHROME_P450"/>
    <property type="match status" value="2"/>
</dbReference>
<keyword evidence="9" id="KW-0503">Monooxygenase</keyword>
<protein>
    <submittedName>
        <fullName evidence="13">Uncharacterized protein</fullName>
    </submittedName>
</protein>
<keyword evidence="3 11" id="KW-0349">Heme</keyword>
<evidence type="ECO:0000256" key="1">
    <source>
        <dbReference type="ARBA" id="ARBA00004370"/>
    </source>
</evidence>
<keyword evidence="6 12" id="KW-1133">Transmembrane helix</keyword>
<dbReference type="Gene3D" id="1.10.630.10">
    <property type="entry name" value="Cytochrome P450"/>
    <property type="match status" value="2"/>
</dbReference>
<evidence type="ECO:0000256" key="10">
    <source>
        <dbReference type="ARBA" id="ARBA00023136"/>
    </source>
</evidence>
<dbReference type="Proteomes" id="UP001206925">
    <property type="component" value="Unassembled WGS sequence"/>
</dbReference>
<dbReference type="GO" id="GO:0005506">
    <property type="term" value="F:iron ion binding"/>
    <property type="evidence" value="ECO:0007669"/>
    <property type="project" value="InterPro"/>
</dbReference>
<keyword evidence="10 12" id="KW-0472">Membrane</keyword>
<evidence type="ECO:0000256" key="3">
    <source>
        <dbReference type="ARBA" id="ARBA00022617"/>
    </source>
</evidence>
<keyword evidence="14" id="KW-1185">Reference proteome</keyword>
<dbReference type="PANTHER" id="PTHR24282">
    <property type="entry name" value="CYTOCHROME P450 FAMILY MEMBER"/>
    <property type="match status" value="1"/>
</dbReference>
<dbReference type="InterPro" id="IPR001128">
    <property type="entry name" value="Cyt_P450"/>
</dbReference>
<evidence type="ECO:0000256" key="8">
    <source>
        <dbReference type="ARBA" id="ARBA00023004"/>
    </source>
</evidence>
<evidence type="ECO:0000256" key="9">
    <source>
        <dbReference type="ARBA" id="ARBA00023033"/>
    </source>
</evidence>
<keyword evidence="4 12" id="KW-0812">Transmembrane</keyword>
<feature type="transmembrane region" description="Helical" evidence="12">
    <location>
        <begin position="204"/>
        <end position="221"/>
    </location>
</feature>
<dbReference type="SUPFAM" id="SSF48264">
    <property type="entry name" value="Cytochrome P450"/>
    <property type="match status" value="2"/>
</dbReference>
<evidence type="ECO:0000256" key="6">
    <source>
        <dbReference type="ARBA" id="ARBA00022989"/>
    </source>
</evidence>
<dbReference type="EMBL" id="JAMZMK010010782">
    <property type="protein sequence ID" value="KAI7730422.1"/>
    <property type="molecule type" value="Genomic_DNA"/>
</dbReference>
<comment type="similarity">
    <text evidence="2">Belongs to the cytochrome P450 family.</text>
</comment>
<evidence type="ECO:0000313" key="14">
    <source>
        <dbReference type="Proteomes" id="UP001206925"/>
    </source>
</evidence>
<dbReference type="InterPro" id="IPR036396">
    <property type="entry name" value="Cyt_P450_sf"/>
</dbReference>
<comment type="caution">
    <text evidence="13">The sequence shown here is derived from an EMBL/GenBank/DDBJ whole genome shotgun (WGS) entry which is preliminary data.</text>
</comment>
<dbReference type="PRINTS" id="PR00385">
    <property type="entry name" value="P450"/>
</dbReference>
<accession>A0AAD5G6P6</accession>
<comment type="subcellular location">
    <subcellularLocation>
        <location evidence="1">Membrane</location>
    </subcellularLocation>
</comment>
<dbReference type="GO" id="GO:0016020">
    <property type="term" value="C:membrane"/>
    <property type="evidence" value="ECO:0007669"/>
    <property type="project" value="UniProtKB-SubCell"/>
</dbReference>
<evidence type="ECO:0000256" key="5">
    <source>
        <dbReference type="ARBA" id="ARBA00022723"/>
    </source>
</evidence>
<feature type="binding site" description="axial binding residue" evidence="11">
    <location>
        <position position="434"/>
    </location>
    <ligand>
        <name>heme</name>
        <dbReference type="ChEBI" id="CHEBI:30413"/>
    </ligand>
    <ligandPart>
        <name>Fe</name>
        <dbReference type="ChEBI" id="CHEBI:18248"/>
    </ligandPart>
</feature>
<evidence type="ECO:0000256" key="12">
    <source>
        <dbReference type="SAM" id="Phobius"/>
    </source>
</evidence>
<dbReference type="AlphaFoldDB" id="A0AAD5G6P6"/>
<dbReference type="InterPro" id="IPR002401">
    <property type="entry name" value="Cyt_P450_E_grp-I"/>
</dbReference>
<organism evidence="13 14">
    <name type="scientific">Ambrosia artemisiifolia</name>
    <name type="common">Common ragweed</name>
    <dbReference type="NCBI Taxonomy" id="4212"/>
    <lineage>
        <taxon>Eukaryota</taxon>
        <taxon>Viridiplantae</taxon>
        <taxon>Streptophyta</taxon>
        <taxon>Embryophyta</taxon>
        <taxon>Tracheophyta</taxon>
        <taxon>Spermatophyta</taxon>
        <taxon>Magnoliopsida</taxon>
        <taxon>eudicotyledons</taxon>
        <taxon>Gunneridae</taxon>
        <taxon>Pentapetalae</taxon>
        <taxon>asterids</taxon>
        <taxon>campanulids</taxon>
        <taxon>Asterales</taxon>
        <taxon>Asteraceae</taxon>
        <taxon>Asteroideae</taxon>
        <taxon>Heliantheae alliance</taxon>
        <taxon>Heliantheae</taxon>
        <taxon>Ambrosia</taxon>
    </lineage>
</organism>
<dbReference type="GO" id="GO:0004497">
    <property type="term" value="F:monooxygenase activity"/>
    <property type="evidence" value="ECO:0007669"/>
    <property type="project" value="UniProtKB-KW"/>
</dbReference>
<evidence type="ECO:0000256" key="2">
    <source>
        <dbReference type="ARBA" id="ARBA00010617"/>
    </source>
</evidence>
<keyword evidence="7" id="KW-0560">Oxidoreductase</keyword>